<accession>A0A9Q1ED03</accession>
<protein>
    <recommendedName>
        <fullName evidence="3">HTH psq-type domain-containing protein</fullName>
    </recommendedName>
</protein>
<evidence type="ECO:0000313" key="1">
    <source>
        <dbReference type="EMBL" id="KAJ8336534.1"/>
    </source>
</evidence>
<gene>
    <name evidence="1" type="ORF">SKAU_G00377540</name>
</gene>
<sequence length="106" mass="12162">MAAAEVAKLKSVRGVAKSYGICHVTLHWYIREKKKLEAAGIRETSSIIVGYSRHRRVFNAGQEEELRQYLKAASAMYYGLSPREKEGCGRVQLYRVVRMWLTEGRL</sequence>
<comment type="caution">
    <text evidence="1">The sequence shown here is derived from an EMBL/GenBank/DDBJ whole genome shotgun (WGS) entry which is preliminary data.</text>
</comment>
<keyword evidence="2" id="KW-1185">Reference proteome</keyword>
<organism evidence="1 2">
    <name type="scientific">Synaphobranchus kaupii</name>
    <name type="common">Kaup's arrowtooth eel</name>
    <dbReference type="NCBI Taxonomy" id="118154"/>
    <lineage>
        <taxon>Eukaryota</taxon>
        <taxon>Metazoa</taxon>
        <taxon>Chordata</taxon>
        <taxon>Craniata</taxon>
        <taxon>Vertebrata</taxon>
        <taxon>Euteleostomi</taxon>
        <taxon>Actinopterygii</taxon>
        <taxon>Neopterygii</taxon>
        <taxon>Teleostei</taxon>
        <taxon>Anguilliformes</taxon>
        <taxon>Synaphobranchidae</taxon>
        <taxon>Synaphobranchus</taxon>
    </lineage>
</organism>
<name>A0A9Q1ED03_SYNKA</name>
<evidence type="ECO:0000313" key="2">
    <source>
        <dbReference type="Proteomes" id="UP001152622"/>
    </source>
</evidence>
<proteinExistence type="predicted"/>
<dbReference type="OrthoDB" id="4327074at2759"/>
<reference evidence="1" key="1">
    <citation type="journal article" date="2023" name="Science">
        <title>Genome structures resolve the early diversification of teleost fishes.</title>
        <authorList>
            <person name="Parey E."/>
            <person name="Louis A."/>
            <person name="Montfort J."/>
            <person name="Bouchez O."/>
            <person name="Roques C."/>
            <person name="Iampietro C."/>
            <person name="Lluch J."/>
            <person name="Castinel A."/>
            <person name="Donnadieu C."/>
            <person name="Desvignes T."/>
            <person name="Floi Bucao C."/>
            <person name="Jouanno E."/>
            <person name="Wen M."/>
            <person name="Mejri S."/>
            <person name="Dirks R."/>
            <person name="Jansen H."/>
            <person name="Henkel C."/>
            <person name="Chen W.J."/>
            <person name="Zahm M."/>
            <person name="Cabau C."/>
            <person name="Klopp C."/>
            <person name="Thompson A.W."/>
            <person name="Robinson-Rechavi M."/>
            <person name="Braasch I."/>
            <person name="Lecointre G."/>
            <person name="Bobe J."/>
            <person name="Postlethwait J.H."/>
            <person name="Berthelot C."/>
            <person name="Roest Crollius H."/>
            <person name="Guiguen Y."/>
        </authorList>
    </citation>
    <scope>NUCLEOTIDE SEQUENCE</scope>
    <source>
        <strain evidence="1">WJC10195</strain>
    </source>
</reference>
<dbReference type="Proteomes" id="UP001152622">
    <property type="component" value="Chromosome 19"/>
</dbReference>
<evidence type="ECO:0008006" key="3">
    <source>
        <dbReference type="Google" id="ProtNLM"/>
    </source>
</evidence>
<dbReference type="AlphaFoldDB" id="A0A9Q1ED03"/>
<dbReference type="EMBL" id="JAINUF010000019">
    <property type="protein sequence ID" value="KAJ8336534.1"/>
    <property type="molecule type" value="Genomic_DNA"/>
</dbReference>